<dbReference type="InterPro" id="IPR006059">
    <property type="entry name" value="SBP"/>
</dbReference>
<keyword evidence="3 4" id="KW-0732">Signal</keyword>
<dbReference type="PROSITE" id="PS51257">
    <property type="entry name" value="PROKAR_LIPOPROTEIN"/>
    <property type="match status" value="1"/>
</dbReference>
<comment type="similarity">
    <text evidence="1">Belongs to the bacterial solute-binding protein 1 family.</text>
</comment>
<sequence>MSTSIGKKIRRTAALSAVAVLTFSSCALTGSSSEAEGNNAGTIDYWLWDTGQLPGYQQCANLFEEKTGKKVAITQYGWDDYWQKLTAGFIADQGPDVFTDHVAKYPQYVDLEVIMPLNELEATKNVDTSVFQGGLTDIWTGPDGNLYGMPKDWDTIAAFYNKDMVRDAGYTEEDLASWDFNTMDGGTFEQIVAHLTIDKNGVRGDEPGFDKNNVAVYGLGISESGGSTFGQGQWSGFAAANGWEATNSPTWGNQYKFDDPALAETLEWYFGLVDKGYMPAYGVFSQADGAAPQLTSGAAAITFNGAWMISTYAKADFEVGTAKFPTNTDTGLNMTMMNGLADSISKNADNPEDAAEWVAFMATAECQNHIGGEGVVFPSRTEATEIAARTYSEMGIDTWAFTEPVEKQEVFFFPITSFGADISALSVVAFEDIYANRKPAAPELEELNSSINNMFENSSK</sequence>
<organism evidence="5 6">
    <name type="scientific">Rothia nasimurium</name>
    <dbReference type="NCBI Taxonomy" id="85336"/>
    <lineage>
        <taxon>Bacteria</taxon>
        <taxon>Bacillati</taxon>
        <taxon>Actinomycetota</taxon>
        <taxon>Actinomycetes</taxon>
        <taxon>Micrococcales</taxon>
        <taxon>Micrococcaceae</taxon>
        <taxon>Rothia</taxon>
    </lineage>
</organism>
<dbReference type="RefSeq" id="WP_219336368.1">
    <property type="nucleotide sequence ID" value="NZ_LXWF01000041.1"/>
</dbReference>
<feature type="chain" id="PRO_5039427324" evidence="4">
    <location>
        <begin position="28"/>
        <end position="460"/>
    </location>
</feature>
<accession>A0A1Y1RN51</accession>
<dbReference type="AlphaFoldDB" id="A0A1Y1RN51"/>
<evidence type="ECO:0000256" key="4">
    <source>
        <dbReference type="SAM" id="SignalP"/>
    </source>
</evidence>
<gene>
    <name evidence="5" type="ORF">A7979_05175</name>
</gene>
<evidence type="ECO:0000256" key="3">
    <source>
        <dbReference type="ARBA" id="ARBA00022729"/>
    </source>
</evidence>
<dbReference type="GO" id="GO:0055052">
    <property type="term" value="C:ATP-binding cassette (ABC) transporter complex, substrate-binding subunit-containing"/>
    <property type="evidence" value="ECO:0007669"/>
    <property type="project" value="TreeGrafter"/>
</dbReference>
<evidence type="ECO:0000256" key="2">
    <source>
        <dbReference type="ARBA" id="ARBA00022448"/>
    </source>
</evidence>
<dbReference type="CDD" id="cd13585">
    <property type="entry name" value="PBP2_TMBP_like"/>
    <property type="match status" value="1"/>
</dbReference>
<dbReference type="GO" id="GO:0042956">
    <property type="term" value="P:maltodextrin transmembrane transport"/>
    <property type="evidence" value="ECO:0007669"/>
    <property type="project" value="TreeGrafter"/>
</dbReference>
<comment type="caution">
    <text evidence="5">The sequence shown here is derived from an EMBL/GenBank/DDBJ whole genome shotgun (WGS) entry which is preliminary data.</text>
</comment>
<keyword evidence="2" id="KW-0813">Transport</keyword>
<dbReference type="PANTHER" id="PTHR30061:SF50">
    <property type="entry name" value="MALTOSE_MALTODEXTRIN-BINDING PERIPLASMIC PROTEIN"/>
    <property type="match status" value="1"/>
</dbReference>
<evidence type="ECO:0000313" key="5">
    <source>
        <dbReference type="EMBL" id="ORC16008.1"/>
    </source>
</evidence>
<dbReference type="Gene3D" id="3.40.190.10">
    <property type="entry name" value="Periplasmic binding protein-like II"/>
    <property type="match status" value="1"/>
</dbReference>
<reference evidence="5 6" key="1">
    <citation type="submission" date="2016-05" db="EMBL/GenBank/DDBJ databases">
        <title>Draft genome sequence of a porcine commensal Rothia nasimurium.</title>
        <authorList>
            <person name="Gaiser R.A."/>
            <person name="Van Baarlen P."/>
            <person name="Wells J.M."/>
        </authorList>
    </citation>
    <scope>NUCLEOTIDE SEQUENCE [LARGE SCALE GENOMIC DNA]</scope>
    <source>
        <strain evidence="5 6">PT-32</strain>
    </source>
</reference>
<dbReference type="Pfam" id="PF13416">
    <property type="entry name" value="SBP_bac_8"/>
    <property type="match status" value="1"/>
</dbReference>
<proteinExistence type="inferred from homology"/>
<feature type="signal peptide" evidence="4">
    <location>
        <begin position="1"/>
        <end position="27"/>
    </location>
</feature>
<name>A0A1Y1RN51_9MICC</name>
<evidence type="ECO:0000313" key="6">
    <source>
        <dbReference type="Proteomes" id="UP000192359"/>
    </source>
</evidence>
<keyword evidence="6" id="KW-1185">Reference proteome</keyword>
<dbReference type="SUPFAM" id="SSF53850">
    <property type="entry name" value="Periplasmic binding protein-like II"/>
    <property type="match status" value="1"/>
</dbReference>
<dbReference type="Proteomes" id="UP000192359">
    <property type="component" value="Unassembled WGS sequence"/>
</dbReference>
<dbReference type="GO" id="GO:0015768">
    <property type="term" value="P:maltose transport"/>
    <property type="evidence" value="ECO:0007669"/>
    <property type="project" value="TreeGrafter"/>
</dbReference>
<evidence type="ECO:0000256" key="1">
    <source>
        <dbReference type="ARBA" id="ARBA00008520"/>
    </source>
</evidence>
<dbReference type="PANTHER" id="PTHR30061">
    <property type="entry name" value="MALTOSE-BINDING PERIPLASMIC PROTEIN"/>
    <property type="match status" value="1"/>
</dbReference>
<dbReference type="GO" id="GO:1901982">
    <property type="term" value="F:maltose binding"/>
    <property type="evidence" value="ECO:0007669"/>
    <property type="project" value="TreeGrafter"/>
</dbReference>
<dbReference type="EMBL" id="LXWF01000041">
    <property type="protein sequence ID" value="ORC16008.1"/>
    <property type="molecule type" value="Genomic_DNA"/>
</dbReference>
<protein>
    <submittedName>
        <fullName evidence="5">ABC transporter substrate-binding protein</fullName>
    </submittedName>
</protein>